<name>A0ABV1HSU9_9FIRM</name>
<protein>
    <submittedName>
        <fullName evidence="2">Type II toxin-antitoxin system RelE/ParE family toxin</fullName>
    </submittedName>
</protein>
<evidence type="ECO:0000313" key="2">
    <source>
        <dbReference type="EMBL" id="MEQ2564902.1"/>
    </source>
</evidence>
<reference evidence="2 3" key="1">
    <citation type="submission" date="2024-03" db="EMBL/GenBank/DDBJ databases">
        <title>Human intestinal bacterial collection.</title>
        <authorList>
            <person name="Pauvert C."/>
            <person name="Hitch T.C.A."/>
            <person name="Clavel T."/>
        </authorList>
    </citation>
    <scope>NUCLEOTIDE SEQUENCE [LARGE SCALE GENOMIC DNA]</scope>
    <source>
        <strain evidence="2 3">CLA-AP-H18</strain>
    </source>
</reference>
<proteinExistence type="predicted"/>
<sequence length="105" mass="12684">MNYKIDITSKAQNDLEEIFRYIAFNLQSFINASNLLDRFEQAIYSLEQLPERFRLYDKEPWKNKNLRIMPIDNYLVLYITNNVKHIVTIVRVMYGGRHIEKQINK</sequence>
<dbReference type="RefSeq" id="WP_329979238.1">
    <property type="nucleotide sequence ID" value="NZ_JBBMEY010000002.1"/>
</dbReference>
<organism evidence="2 3">
    <name type="scientific">Ruminococcoides intestinihominis</name>
    <dbReference type="NCBI Taxonomy" id="3133161"/>
    <lineage>
        <taxon>Bacteria</taxon>
        <taxon>Bacillati</taxon>
        <taxon>Bacillota</taxon>
        <taxon>Clostridia</taxon>
        <taxon>Eubacteriales</taxon>
        <taxon>Oscillospiraceae</taxon>
        <taxon>Ruminococcoides</taxon>
    </lineage>
</organism>
<dbReference type="EMBL" id="JBBMFI010000002">
    <property type="protein sequence ID" value="MEQ2564902.1"/>
    <property type="molecule type" value="Genomic_DNA"/>
</dbReference>
<comment type="caution">
    <text evidence="2">The sequence shown here is derived from an EMBL/GenBank/DDBJ whole genome shotgun (WGS) entry which is preliminary data.</text>
</comment>
<keyword evidence="1" id="KW-1277">Toxin-antitoxin system</keyword>
<accession>A0ABV1HSU9</accession>
<gene>
    <name evidence="2" type="ORF">ABFO16_01470</name>
</gene>
<dbReference type="Gene3D" id="3.30.2310.20">
    <property type="entry name" value="RelE-like"/>
    <property type="match status" value="1"/>
</dbReference>
<evidence type="ECO:0000313" key="3">
    <source>
        <dbReference type="Proteomes" id="UP001478133"/>
    </source>
</evidence>
<dbReference type="Pfam" id="PF05016">
    <property type="entry name" value="ParE_toxin"/>
    <property type="match status" value="1"/>
</dbReference>
<evidence type="ECO:0000256" key="1">
    <source>
        <dbReference type="ARBA" id="ARBA00022649"/>
    </source>
</evidence>
<keyword evidence="3" id="KW-1185">Reference proteome</keyword>
<dbReference type="InterPro" id="IPR035093">
    <property type="entry name" value="RelE/ParE_toxin_dom_sf"/>
</dbReference>
<dbReference type="InterPro" id="IPR007712">
    <property type="entry name" value="RelE/ParE_toxin"/>
</dbReference>
<dbReference type="SUPFAM" id="SSF143011">
    <property type="entry name" value="RelE-like"/>
    <property type="match status" value="1"/>
</dbReference>
<dbReference type="NCBIfam" id="TIGR02385">
    <property type="entry name" value="RelE_StbE"/>
    <property type="match status" value="1"/>
</dbReference>
<dbReference type="Proteomes" id="UP001478133">
    <property type="component" value="Unassembled WGS sequence"/>
</dbReference>